<dbReference type="AlphaFoldDB" id="A0A1J3HF68"/>
<evidence type="ECO:0000313" key="2">
    <source>
        <dbReference type="EMBL" id="JAU66189.1"/>
    </source>
</evidence>
<dbReference type="EMBL" id="GEVL01011152">
    <property type="protein sequence ID" value="JAU66189.1"/>
    <property type="molecule type" value="Transcribed_RNA"/>
</dbReference>
<feature type="domain" description="Reverse transcriptase zinc-binding" evidence="1">
    <location>
        <begin position="36"/>
        <end position="120"/>
    </location>
</feature>
<dbReference type="PANTHER" id="PTHR33116:SF84">
    <property type="entry name" value="RNA-DIRECTED DNA POLYMERASE"/>
    <property type="match status" value="1"/>
</dbReference>
<accession>A0A1J3HF68</accession>
<gene>
    <name evidence="2" type="ORF">LE_TR5419_c6_g1_i1_g.19716</name>
</gene>
<organism evidence="2">
    <name type="scientific">Noccaea caerulescens</name>
    <name type="common">Alpine penny-cress</name>
    <name type="synonym">Thlaspi caerulescens</name>
    <dbReference type="NCBI Taxonomy" id="107243"/>
    <lineage>
        <taxon>Eukaryota</taxon>
        <taxon>Viridiplantae</taxon>
        <taxon>Streptophyta</taxon>
        <taxon>Embryophyta</taxon>
        <taxon>Tracheophyta</taxon>
        <taxon>Spermatophyta</taxon>
        <taxon>Magnoliopsida</taxon>
        <taxon>eudicotyledons</taxon>
        <taxon>Gunneridae</taxon>
        <taxon>Pentapetalae</taxon>
        <taxon>rosids</taxon>
        <taxon>malvids</taxon>
        <taxon>Brassicales</taxon>
        <taxon>Brassicaceae</taxon>
        <taxon>Coluteocarpeae</taxon>
        <taxon>Noccaea</taxon>
    </lineage>
</organism>
<reference evidence="2" key="1">
    <citation type="submission" date="2016-07" db="EMBL/GenBank/DDBJ databases">
        <title>De novo transcriptome assembly of four accessions of the metal hyperaccumulator plant Noccaea caerulescens.</title>
        <authorList>
            <person name="Blande D."/>
            <person name="Halimaa P."/>
            <person name="Tervahauta A.I."/>
            <person name="Aarts M.G."/>
            <person name="Karenlampi S.O."/>
        </authorList>
    </citation>
    <scope>NUCLEOTIDE SEQUENCE</scope>
</reference>
<sequence length="231" mass="26380">MRNCLPSVPLSALDVSDSSPDVFLWKNSHDLPPGNFSAAKTWKSLYPPLPLVSWHNSVWYKEHIPKHAFILWLAVQNRLVTRDRLRSWGLNVSEVCLLCGAAAETRDHLFFNCLYSEAVWSAFFNHGTLTPPSNFNEVVSWVASPFTSVKIKTICRLIFQAVVYFIWAERNARLHTPSTKASHILVKEIQLILRAKLSGLDRTTHASSHASLLSTVHQPSFIYTWFEFFQI</sequence>
<dbReference type="InterPro" id="IPR026960">
    <property type="entry name" value="RVT-Znf"/>
</dbReference>
<proteinExistence type="predicted"/>
<dbReference type="PANTHER" id="PTHR33116">
    <property type="entry name" value="REVERSE TRANSCRIPTASE ZINC-BINDING DOMAIN-CONTAINING PROTEIN-RELATED-RELATED"/>
    <property type="match status" value="1"/>
</dbReference>
<dbReference type="Pfam" id="PF13966">
    <property type="entry name" value="zf-RVT"/>
    <property type="match status" value="1"/>
</dbReference>
<evidence type="ECO:0000259" key="1">
    <source>
        <dbReference type="Pfam" id="PF13966"/>
    </source>
</evidence>
<name>A0A1J3HF68_NOCCA</name>
<protein>
    <recommendedName>
        <fullName evidence="1">Reverse transcriptase zinc-binding domain-containing protein</fullName>
    </recommendedName>
</protein>